<dbReference type="InterPro" id="IPR041715">
    <property type="entry name" value="HisRS-like_core"/>
</dbReference>
<dbReference type="InterPro" id="IPR004154">
    <property type="entry name" value="Anticodon-bd"/>
</dbReference>
<evidence type="ECO:0000259" key="13">
    <source>
        <dbReference type="PROSITE" id="PS50862"/>
    </source>
</evidence>
<dbReference type="Proteomes" id="UP000182486">
    <property type="component" value="Unassembled WGS sequence"/>
</dbReference>
<feature type="binding site" evidence="12">
    <location>
        <position position="279"/>
    </location>
    <ligand>
        <name>L-histidine</name>
        <dbReference type="ChEBI" id="CHEBI:57595"/>
    </ligand>
</feature>
<comment type="similarity">
    <text evidence="1">Belongs to the class-II aminoacyl-tRNA synthetase family.</text>
</comment>
<dbReference type="GO" id="GO:0005524">
    <property type="term" value="F:ATP binding"/>
    <property type="evidence" value="ECO:0007669"/>
    <property type="project" value="UniProtKB-KW"/>
</dbReference>
<dbReference type="SUPFAM" id="SSF55681">
    <property type="entry name" value="Class II aaRS and biotin synthetases"/>
    <property type="match status" value="1"/>
</dbReference>
<feature type="binding site" evidence="12">
    <location>
        <position position="133"/>
    </location>
    <ligand>
        <name>L-histidine</name>
        <dbReference type="ChEBI" id="CHEBI:57595"/>
    </ligand>
</feature>
<dbReference type="InterPro" id="IPR004516">
    <property type="entry name" value="HisRS/HisZ"/>
</dbReference>
<dbReference type="InterPro" id="IPR015807">
    <property type="entry name" value="His-tRNA-ligase"/>
</dbReference>
<dbReference type="SUPFAM" id="SSF52954">
    <property type="entry name" value="Class II aaRS ABD-related"/>
    <property type="match status" value="1"/>
</dbReference>
<evidence type="ECO:0000256" key="7">
    <source>
        <dbReference type="ARBA" id="ARBA00022840"/>
    </source>
</evidence>
<feature type="binding site" evidence="12">
    <location>
        <begin position="283"/>
        <end position="284"/>
    </location>
    <ligand>
        <name>L-histidine</name>
        <dbReference type="ChEBI" id="CHEBI:57595"/>
    </ligand>
</feature>
<sequence>MSKPTPISGFPEWLPAQRMIEQNVIERIRDTFELYGFAPLETRAVEPMDQLLRKGETSKEVYVLRRLQEDPAAGGGDDALGLHFDLTVPFARFVLENSGKLQFPFRRYQIQKVWRGERPQEGRYREFLQADIDVVDRDTLPFHYDTEMPLVIGDAFRSLPIPPATILVNNRKVCEGFYRGLGLEDPDEVLRIIDKLDKIGPAKVGQLLADKIGATSAQIDACLRLAEISATDGSFVDAVRKLNVDNDLLNEGLEELSRVVEAAAEHAPGLVRAELKIARGLDYYTGTVYETQLQGYERFGSICSGGRYENLASTGSERFPGVGISIGVSRMLGLLFGHQALSVSRSVPTCVVVALPQEELRGRCDKIAQDLRSRRISTEVAPSAAKFGKQIRFAERRGIPYVWFPGADGEPDTVKDIRSGEQVEADAASWMPPAQDLLPAISVS</sequence>
<dbReference type="AlphaFoldDB" id="A0A1K0FL21"/>
<evidence type="ECO:0000256" key="9">
    <source>
        <dbReference type="ARBA" id="ARBA00023146"/>
    </source>
</evidence>
<feature type="binding site" evidence="12">
    <location>
        <position position="115"/>
    </location>
    <ligand>
        <name>L-histidine</name>
        <dbReference type="ChEBI" id="CHEBI:57595"/>
    </ligand>
</feature>
<comment type="catalytic activity">
    <reaction evidence="10">
        <text>tRNA(His) + L-histidine + ATP = L-histidyl-tRNA(His) + AMP + diphosphate + H(+)</text>
        <dbReference type="Rhea" id="RHEA:17313"/>
        <dbReference type="Rhea" id="RHEA-COMP:9665"/>
        <dbReference type="Rhea" id="RHEA-COMP:9689"/>
        <dbReference type="ChEBI" id="CHEBI:15378"/>
        <dbReference type="ChEBI" id="CHEBI:30616"/>
        <dbReference type="ChEBI" id="CHEBI:33019"/>
        <dbReference type="ChEBI" id="CHEBI:57595"/>
        <dbReference type="ChEBI" id="CHEBI:78442"/>
        <dbReference type="ChEBI" id="CHEBI:78527"/>
        <dbReference type="ChEBI" id="CHEBI:456215"/>
        <dbReference type="EC" id="6.1.1.21"/>
    </reaction>
</comment>
<dbReference type="Gene3D" id="3.30.930.10">
    <property type="entry name" value="Bira Bifunctional Protein, Domain 2"/>
    <property type="match status" value="1"/>
</dbReference>
<dbReference type="PROSITE" id="PS50862">
    <property type="entry name" value="AA_TRNA_LIGASE_II"/>
    <property type="match status" value="1"/>
</dbReference>
<keyword evidence="15" id="KW-1185">Reference proteome</keyword>
<dbReference type="GO" id="GO:0004821">
    <property type="term" value="F:histidine-tRNA ligase activity"/>
    <property type="evidence" value="ECO:0007669"/>
    <property type="project" value="UniProtKB-UniRule"/>
</dbReference>
<evidence type="ECO:0000256" key="3">
    <source>
        <dbReference type="ARBA" id="ARBA00012815"/>
    </source>
</evidence>
<dbReference type="InterPro" id="IPR006195">
    <property type="entry name" value="aa-tRNA-synth_II"/>
</dbReference>
<evidence type="ECO:0000256" key="8">
    <source>
        <dbReference type="ARBA" id="ARBA00022917"/>
    </source>
</evidence>
<dbReference type="PIRSF" id="PIRSF001549">
    <property type="entry name" value="His-tRNA_synth"/>
    <property type="match status" value="1"/>
</dbReference>
<evidence type="ECO:0000256" key="5">
    <source>
        <dbReference type="ARBA" id="ARBA00022490"/>
    </source>
</evidence>
<evidence type="ECO:0000256" key="11">
    <source>
        <dbReference type="NCBIfam" id="TIGR00442"/>
    </source>
</evidence>
<name>A0A1K0FL21_9ACTN</name>
<evidence type="ECO:0000256" key="6">
    <source>
        <dbReference type="ARBA" id="ARBA00022741"/>
    </source>
</evidence>
<dbReference type="RefSeq" id="WP_071805897.1">
    <property type="nucleotide sequence ID" value="NZ_MEIA01000147.1"/>
</dbReference>
<dbReference type="Pfam" id="PF13393">
    <property type="entry name" value="tRNA-synt_His"/>
    <property type="match status" value="1"/>
</dbReference>
<keyword evidence="9" id="KW-0030">Aminoacyl-tRNA synthetase</keyword>
<evidence type="ECO:0000313" key="14">
    <source>
        <dbReference type="EMBL" id="OJF13543.1"/>
    </source>
</evidence>
<evidence type="ECO:0000256" key="4">
    <source>
        <dbReference type="ARBA" id="ARBA00017399"/>
    </source>
</evidence>
<keyword evidence="14" id="KW-0436">Ligase</keyword>
<dbReference type="InterPro" id="IPR045864">
    <property type="entry name" value="aa-tRNA-synth_II/BPL/LPL"/>
</dbReference>
<dbReference type="Pfam" id="PF03129">
    <property type="entry name" value="HGTP_anticodon"/>
    <property type="match status" value="1"/>
</dbReference>
<keyword evidence="7" id="KW-0067">ATP-binding</keyword>
<protein>
    <recommendedName>
        <fullName evidence="4 11">Histidine--tRNA ligase</fullName>
        <ecNumber evidence="3 11">6.1.1.21</ecNumber>
    </recommendedName>
</protein>
<feature type="binding site" evidence="12">
    <location>
        <begin position="85"/>
        <end position="87"/>
    </location>
    <ligand>
        <name>L-histidine</name>
        <dbReference type="ChEBI" id="CHEBI:57595"/>
    </ligand>
</feature>
<proteinExistence type="inferred from homology"/>
<comment type="subunit">
    <text evidence="2">Homodimer.</text>
</comment>
<reference evidence="14 15" key="1">
    <citation type="submission" date="2016-09" db="EMBL/GenBank/DDBJ databases">
        <title>Couchioplanes caeruleus draft genome sequence.</title>
        <authorList>
            <person name="Sheehan J."/>
            <person name="Caffrey P."/>
        </authorList>
    </citation>
    <scope>NUCLEOTIDE SEQUENCE [LARGE SCALE GENOMIC DNA]</scope>
    <source>
        <strain evidence="14 15">DSM 43634</strain>
    </source>
</reference>
<feature type="domain" description="Aminoacyl-transfer RNA synthetases class-II family profile" evidence="13">
    <location>
        <begin position="20"/>
        <end position="348"/>
    </location>
</feature>
<gene>
    <name evidence="14" type="ORF">BG844_14715</name>
</gene>
<dbReference type="PANTHER" id="PTHR11476">
    <property type="entry name" value="HISTIDYL-TRNA SYNTHETASE"/>
    <property type="match status" value="1"/>
</dbReference>
<keyword evidence="5" id="KW-0963">Cytoplasm</keyword>
<comment type="caution">
    <text evidence="14">The sequence shown here is derived from an EMBL/GenBank/DDBJ whole genome shotgun (WGS) entry which is preliminary data.</text>
</comment>
<accession>A0A1K0FL21</accession>
<dbReference type="NCBIfam" id="TIGR00442">
    <property type="entry name" value="hisS"/>
    <property type="match status" value="1"/>
</dbReference>
<keyword evidence="6" id="KW-0547">Nucleotide-binding</keyword>
<organism evidence="14 15">
    <name type="scientific">Couchioplanes caeruleus subsp. caeruleus</name>
    <dbReference type="NCBI Taxonomy" id="56427"/>
    <lineage>
        <taxon>Bacteria</taxon>
        <taxon>Bacillati</taxon>
        <taxon>Actinomycetota</taxon>
        <taxon>Actinomycetes</taxon>
        <taxon>Micromonosporales</taxon>
        <taxon>Micromonosporaceae</taxon>
        <taxon>Couchioplanes</taxon>
    </lineage>
</organism>
<dbReference type="GO" id="GO:0006427">
    <property type="term" value="P:histidyl-tRNA aminoacylation"/>
    <property type="evidence" value="ECO:0007669"/>
    <property type="project" value="UniProtKB-UniRule"/>
</dbReference>
<evidence type="ECO:0000256" key="1">
    <source>
        <dbReference type="ARBA" id="ARBA00008226"/>
    </source>
</evidence>
<evidence type="ECO:0000313" key="15">
    <source>
        <dbReference type="Proteomes" id="UP000182486"/>
    </source>
</evidence>
<dbReference type="PANTHER" id="PTHR11476:SF7">
    <property type="entry name" value="HISTIDINE--TRNA LIGASE"/>
    <property type="match status" value="1"/>
</dbReference>
<dbReference type="EMBL" id="MEIA01000147">
    <property type="protein sequence ID" value="OJF13543.1"/>
    <property type="molecule type" value="Genomic_DNA"/>
</dbReference>
<evidence type="ECO:0000256" key="12">
    <source>
        <dbReference type="PIRSR" id="PIRSR001549-1"/>
    </source>
</evidence>
<evidence type="ECO:0000256" key="2">
    <source>
        <dbReference type="ARBA" id="ARBA00011738"/>
    </source>
</evidence>
<evidence type="ECO:0000256" key="10">
    <source>
        <dbReference type="ARBA" id="ARBA00047639"/>
    </source>
</evidence>
<dbReference type="Gene3D" id="3.40.50.800">
    <property type="entry name" value="Anticodon-binding domain"/>
    <property type="match status" value="1"/>
</dbReference>
<dbReference type="GO" id="GO:0005737">
    <property type="term" value="C:cytoplasm"/>
    <property type="evidence" value="ECO:0007669"/>
    <property type="project" value="UniProtKB-UniRule"/>
</dbReference>
<dbReference type="InterPro" id="IPR036621">
    <property type="entry name" value="Anticodon-bd_dom_sf"/>
</dbReference>
<dbReference type="EC" id="6.1.1.21" evidence="3 11"/>
<feature type="binding site" evidence="12">
    <location>
        <position position="129"/>
    </location>
    <ligand>
        <name>L-histidine</name>
        <dbReference type="ChEBI" id="CHEBI:57595"/>
    </ligand>
</feature>
<keyword evidence="8" id="KW-0648">Protein biosynthesis</keyword>
<dbReference type="CDD" id="cd00773">
    <property type="entry name" value="HisRS-like_core"/>
    <property type="match status" value="1"/>
</dbReference>